<dbReference type="OrthoDB" id="1415949at2759"/>
<feature type="domain" description="Bet v I/Major latex protein" evidence="1">
    <location>
        <begin position="152"/>
        <end position="283"/>
    </location>
</feature>
<dbReference type="CDD" id="cd07816">
    <property type="entry name" value="Bet_v1-like"/>
    <property type="match status" value="1"/>
</dbReference>
<protein>
    <submittedName>
        <fullName evidence="3">MLP-like protein 43</fullName>
    </submittedName>
</protein>
<reference evidence="3" key="2">
    <citation type="submission" date="2025-08" db="UniProtKB">
        <authorList>
            <consortium name="RefSeq"/>
        </authorList>
    </citation>
    <scope>IDENTIFICATION</scope>
    <source>
        <tissue evidence="3">Leaf</tissue>
    </source>
</reference>
<dbReference type="Proteomes" id="UP000087766">
    <property type="component" value="Chromosome 5"/>
</dbReference>
<dbReference type="Pfam" id="PF00407">
    <property type="entry name" value="Bet_v_1"/>
    <property type="match status" value="2"/>
</dbReference>
<dbReference type="PANTHER" id="PTHR31907">
    <property type="entry name" value="MLP-LIKE PROTEIN 423"/>
    <property type="match status" value="1"/>
</dbReference>
<keyword evidence="2" id="KW-1185">Reference proteome</keyword>
<dbReference type="SMART" id="SM01037">
    <property type="entry name" value="Bet_v_1"/>
    <property type="match status" value="2"/>
</dbReference>
<dbReference type="Gene3D" id="3.30.530.20">
    <property type="match status" value="2"/>
</dbReference>
<evidence type="ECO:0000313" key="2">
    <source>
        <dbReference type="Proteomes" id="UP000087766"/>
    </source>
</evidence>
<proteinExistence type="predicted"/>
<dbReference type="InterPro" id="IPR000916">
    <property type="entry name" value="Bet_v_I/MLP"/>
</dbReference>
<reference evidence="2" key="1">
    <citation type="journal article" date="2014" name="Nat. Commun.">
        <title>Genome sequence of mungbean and insights into evolution within Vigna species.</title>
        <authorList>
            <person name="Kang Y.J."/>
            <person name="Kim S.K."/>
            <person name="Kim M.Y."/>
            <person name="Lestari P."/>
            <person name="Kim K.H."/>
            <person name="Ha B.K."/>
            <person name="Jun T.H."/>
            <person name="Hwang W.J."/>
            <person name="Lee T."/>
            <person name="Lee J."/>
            <person name="Shim S."/>
            <person name="Yoon M.Y."/>
            <person name="Jang Y.E."/>
            <person name="Han K.S."/>
            <person name="Taeprayoon P."/>
            <person name="Yoon N."/>
            <person name="Somta P."/>
            <person name="Tanya P."/>
            <person name="Kim K.S."/>
            <person name="Gwag J.G."/>
            <person name="Moon J.K."/>
            <person name="Lee Y.H."/>
            <person name="Park B.S."/>
            <person name="Bombarely A."/>
            <person name="Doyle J.J."/>
            <person name="Jackson S.A."/>
            <person name="Schafleitner R."/>
            <person name="Srinives P."/>
            <person name="Varshney R.K."/>
            <person name="Lee S.H."/>
        </authorList>
    </citation>
    <scope>NUCLEOTIDE SEQUENCE [LARGE SCALE GENOMIC DNA]</scope>
    <source>
        <strain evidence="2">cv. VC1973A</strain>
    </source>
</reference>
<dbReference type="GO" id="GO:0006952">
    <property type="term" value="P:defense response"/>
    <property type="evidence" value="ECO:0007669"/>
    <property type="project" value="InterPro"/>
</dbReference>
<dbReference type="KEGG" id="vra:106760536"/>
<dbReference type="SUPFAM" id="SSF55961">
    <property type="entry name" value="Bet v1-like"/>
    <property type="match status" value="2"/>
</dbReference>
<name>A0A3Q0EW51_VIGRR</name>
<sequence length="283" mass="32679">MACCEVQKLETKVSMKASAEKFYDVLCNKTHQLPNISPQNLLSVQIHKGQWGTQGSIISWNYLHEGKVSVVKEILEDIDKEKKKISFRVIEGELLQHYKSFKIMIQVTPMEEGSTVHCVFEYQKQRHHIPDPHAIMQITLHINNTINVLFNYILGCISFRFSPKLTFKKIIQSVEIQNGKWGTEGSILTYNYILDGKICVAKKLVEVVERENNKVNMKIIEGDVLEHYKTFKSNLQVTPKENGSVVQWIIEFEKHQNNIPDPHILLQKAAEITKDIDSYLTKK</sequence>
<dbReference type="AlphaFoldDB" id="A0A3Q0EW51"/>
<dbReference type="InterPro" id="IPR023393">
    <property type="entry name" value="START-like_dom_sf"/>
</dbReference>
<dbReference type="RefSeq" id="XP_022635973.1">
    <property type="nucleotide sequence ID" value="XM_022780252.1"/>
</dbReference>
<gene>
    <name evidence="3" type="primary">LOC106760536</name>
</gene>
<dbReference type="STRING" id="3916.A0A3Q0EW51"/>
<evidence type="ECO:0000259" key="1">
    <source>
        <dbReference type="SMART" id="SM01037"/>
    </source>
</evidence>
<feature type="domain" description="Bet v I/Major latex protein" evidence="1">
    <location>
        <begin position="4"/>
        <end position="151"/>
    </location>
</feature>
<accession>A0A3Q0EW51</accession>
<dbReference type="InterPro" id="IPR051761">
    <property type="entry name" value="MLP-like_ligand-binding"/>
</dbReference>
<dbReference type="GeneID" id="106760536"/>
<organism evidence="2 3">
    <name type="scientific">Vigna radiata var. radiata</name>
    <name type="common">Mung bean</name>
    <name type="synonym">Phaseolus aureus</name>
    <dbReference type="NCBI Taxonomy" id="3916"/>
    <lineage>
        <taxon>Eukaryota</taxon>
        <taxon>Viridiplantae</taxon>
        <taxon>Streptophyta</taxon>
        <taxon>Embryophyta</taxon>
        <taxon>Tracheophyta</taxon>
        <taxon>Spermatophyta</taxon>
        <taxon>Magnoliopsida</taxon>
        <taxon>eudicotyledons</taxon>
        <taxon>Gunneridae</taxon>
        <taxon>Pentapetalae</taxon>
        <taxon>rosids</taxon>
        <taxon>fabids</taxon>
        <taxon>Fabales</taxon>
        <taxon>Fabaceae</taxon>
        <taxon>Papilionoideae</taxon>
        <taxon>50 kb inversion clade</taxon>
        <taxon>NPAAA clade</taxon>
        <taxon>indigoferoid/millettioid clade</taxon>
        <taxon>Phaseoleae</taxon>
        <taxon>Vigna</taxon>
    </lineage>
</organism>
<evidence type="ECO:0000313" key="3">
    <source>
        <dbReference type="RefSeq" id="XP_022635973.1"/>
    </source>
</evidence>